<accession>A0AAW3ZQ28</accession>
<dbReference type="EMBL" id="JACYTR010000067">
    <property type="protein sequence ID" value="MBD8527828.1"/>
    <property type="molecule type" value="Genomic_DNA"/>
</dbReference>
<gene>
    <name evidence="1" type="ORF">IFO71_18945</name>
</gene>
<sequence length="151" mass="16311">MEALESIRPSSHVRVIDLVEQAGHDVSDWGNFKGGPAKALVNPRYCFKDFESTVSVAGVTRRSRLGAIDPGPRPGLCPKSCYRVSGRAKAPARANPALQQASVITKPGLVSGFVLSDAGSALLFRRSVLPYPLPTTLILGIHETPRILFYR</sequence>
<dbReference type="RefSeq" id="WP_192031250.1">
    <property type="nucleotide sequence ID" value="NZ_JACYTR010000067.1"/>
</dbReference>
<reference evidence="1 2" key="1">
    <citation type="submission" date="2020-09" db="EMBL/GenBank/DDBJ databases">
        <title>Pseudoxanthomonas sp. CAU 1598 isolated from sand of Yaerae Beach.</title>
        <authorList>
            <person name="Kim W."/>
        </authorList>
    </citation>
    <scope>NUCLEOTIDE SEQUENCE [LARGE SCALE GENOMIC DNA]</scope>
    <source>
        <strain evidence="1 2">CAU 1598</strain>
    </source>
</reference>
<dbReference type="Proteomes" id="UP000613768">
    <property type="component" value="Unassembled WGS sequence"/>
</dbReference>
<proteinExistence type="predicted"/>
<evidence type="ECO:0000313" key="2">
    <source>
        <dbReference type="Proteomes" id="UP000613768"/>
    </source>
</evidence>
<organism evidence="1 2">
    <name type="scientific">Pseudomarimonas arenosa</name>
    <dbReference type="NCBI Taxonomy" id="2774145"/>
    <lineage>
        <taxon>Bacteria</taxon>
        <taxon>Pseudomonadati</taxon>
        <taxon>Pseudomonadota</taxon>
        <taxon>Gammaproteobacteria</taxon>
        <taxon>Lysobacterales</taxon>
        <taxon>Lysobacteraceae</taxon>
        <taxon>Pseudomarimonas</taxon>
    </lineage>
</organism>
<evidence type="ECO:0000313" key="1">
    <source>
        <dbReference type="EMBL" id="MBD8527828.1"/>
    </source>
</evidence>
<comment type="caution">
    <text evidence="1">The sequence shown here is derived from an EMBL/GenBank/DDBJ whole genome shotgun (WGS) entry which is preliminary data.</text>
</comment>
<name>A0AAW3ZQ28_9GAMM</name>
<protein>
    <submittedName>
        <fullName evidence="1">Uncharacterized protein</fullName>
    </submittedName>
</protein>
<dbReference type="AlphaFoldDB" id="A0AAW3ZQ28"/>
<keyword evidence="2" id="KW-1185">Reference proteome</keyword>